<dbReference type="FunCoup" id="A0A0H2SS68">
    <property type="interactions" value="202"/>
</dbReference>
<proteinExistence type="predicted"/>
<dbReference type="AlphaFoldDB" id="A0A0H2SS68"/>
<dbReference type="InterPro" id="IPR001932">
    <property type="entry name" value="PPM-type_phosphatase-like_dom"/>
</dbReference>
<dbReference type="STRING" id="27342.A0A0H2SS68"/>
<name>A0A0H2SS68_9AGAM</name>
<dbReference type="PANTHER" id="PTHR13832">
    <property type="entry name" value="PROTEIN PHOSPHATASE 2C"/>
    <property type="match status" value="1"/>
</dbReference>
<dbReference type="InParanoid" id="A0A0H2SS68"/>
<evidence type="ECO:0000313" key="3">
    <source>
        <dbReference type="EMBL" id="KLO19941.1"/>
    </source>
</evidence>
<keyword evidence="4" id="KW-1185">Reference proteome</keyword>
<dbReference type="Gene3D" id="3.60.40.10">
    <property type="entry name" value="PPM-type phosphatase domain"/>
    <property type="match status" value="1"/>
</dbReference>
<dbReference type="SMART" id="SM00332">
    <property type="entry name" value="PP2Cc"/>
    <property type="match status" value="1"/>
</dbReference>
<dbReference type="Pfam" id="PF00481">
    <property type="entry name" value="PP2C"/>
    <property type="match status" value="1"/>
</dbReference>
<protein>
    <submittedName>
        <fullName evidence="3">Protein serine/threonine phosphatase 2C</fullName>
    </submittedName>
</protein>
<feature type="compositionally biased region" description="Basic and acidic residues" evidence="1">
    <location>
        <begin position="442"/>
        <end position="453"/>
    </location>
</feature>
<dbReference type="InterPro" id="IPR015655">
    <property type="entry name" value="PP2C"/>
</dbReference>
<feature type="domain" description="PPM-type phosphatase" evidence="2">
    <location>
        <begin position="85"/>
        <end position="523"/>
    </location>
</feature>
<evidence type="ECO:0000259" key="2">
    <source>
        <dbReference type="PROSITE" id="PS51746"/>
    </source>
</evidence>
<dbReference type="PANTHER" id="PTHR13832:SF792">
    <property type="entry name" value="GM14286P"/>
    <property type="match status" value="1"/>
</dbReference>
<dbReference type="GO" id="GO:0005739">
    <property type="term" value="C:mitochondrion"/>
    <property type="evidence" value="ECO:0007669"/>
    <property type="project" value="TreeGrafter"/>
</dbReference>
<accession>A0A0H2SS68</accession>
<dbReference type="SUPFAM" id="SSF81606">
    <property type="entry name" value="PP2C-like"/>
    <property type="match status" value="1"/>
</dbReference>
<evidence type="ECO:0000313" key="4">
    <source>
        <dbReference type="Proteomes" id="UP000053477"/>
    </source>
</evidence>
<dbReference type="EMBL" id="KQ085884">
    <property type="protein sequence ID" value="KLO19941.1"/>
    <property type="molecule type" value="Genomic_DNA"/>
</dbReference>
<gene>
    <name evidence="3" type="ORF">SCHPADRAFT_924214</name>
</gene>
<dbReference type="GO" id="GO:0004741">
    <property type="term" value="F:[pyruvate dehydrogenase (acetyl-transferring)]-phosphatase activity"/>
    <property type="evidence" value="ECO:0007669"/>
    <property type="project" value="TreeGrafter"/>
</dbReference>
<sequence length="543" mass="60312">MLRRSWRPFAATVVVFGASGYTYRTYVASRKHIPETFELKVKQTGADGKRTLATKVFPMLTMAEVDERLNRHATSQAVYRPGGITWKHTTAQVASNDPIEDTYAAAIVERDVLSDTPDGDFVFYSVLDGHSGPHTSRLLSRILIPAVALQLRSLREEPNTFVPKSSFMDNLKSFITHSPAKSVPFDADPKYVSLAIQTAFALVDSEIINTPLRIIAEHIKQSKSKDPLPDLSKHPLALASMLPALSGSCALLACIDTANRDLYVACTGDCRAVAGIWEEDESGNGTWRVDVLSEDQTLLNPKELERLHSEHPEDEKDSVVQRGRILGGLQPSRAFGDARYKWPADLQQVLSRAFMEGNNQPMRKSPANLKTPPYVTAQPVITHRKLPFLPPQLPGDIVSKSSAVRFIVLATDGLWDELTSGEVVQLVAGHIANVRGSVSQSELDRKVPTRLSDDPDSQTVEGKDRRRKREGSPWAFVDENVSTHLIRNAFGGADNFKLRKLLSIPAPLSRSYRDDVTVTVLWWEDGKQSQQRQETFVVDKAKL</sequence>
<dbReference type="Proteomes" id="UP000053477">
    <property type="component" value="Unassembled WGS sequence"/>
</dbReference>
<dbReference type="CDD" id="cd00143">
    <property type="entry name" value="PP2Cc"/>
    <property type="match status" value="1"/>
</dbReference>
<reference evidence="3 4" key="1">
    <citation type="submission" date="2015-04" db="EMBL/GenBank/DDBJ databases">
        <title>Complete genome sequence of Schizopora paradoxa KUC8140, a cosmopolitan wood degrader in East Asia.</title>
        <authorList>
            <consortium name="DOE Joint Genome Institute"/>
            <person name="Min B."/>
            <person name="Park H."/>
            <person name="Jang Y."/>
            <person name="Kim J.-J."/>
            <person name="Kim K.H."/>
            <person name="Pangilinan J."/>
            <person name="Lipzen A."/>
            <person name="Riley R."/>
            <person name="Grigoriev I.V."/>
            <person name="Spatafora J.W."/>
            <person name="Choi I.-G."/>
        </authorList>
    </citation>
    <scope>NUCLEOTIDE SEQUENCE [LARGE SCALE GENOMIC DNA]</scope>
    <source>
        <strain evidence="3 4">KUC8140</strain>
    </source>
</reference>
<dbReference type="OrthoDB" id="420076at2759"/>
<feature type="region of interest" description="Disordered" evidence="1">
    <location>
        <begin position="438"/>
        <end position="471"/>
    </location>
</feature>
<dbReference type="InterPro" id="IPR036457">
    <property type="entry name" value="PPM-type-like_dom_sf"/>
</dbReference>
<dbReference type="PROSITE" id="PS51746">
    <property type="entry name" value="PPM_2"/>
    <property type="match status" value="1"/>
</dbReference>
<organism evidence="3 4">
    <name type="scientific">Schizopora paradoxa</name>
    <dbReference type="NCBI Taxonomy" id="27342"/>
    <lineage>
        <taxon>Eukaryota</taxon>
        <taxon>Fungi</taxon>
        <taxon>Dikarya</taxon>
        <taxon>Basidiomycota</taxon>
        <taxon>Agaricomycotina</taxon>
        <taxon>Agaricomycetes</taxon>
        <taxon>Hymenochaetales</taxon>
        <taxon>Schizoporaceae</taxon>
        <taxon>Schizopora</taxon>
    </lineage>
</organism>
<evidence type="ECO:0000256" key="1">
    <source>
        <dbReference type="SAM" id="MobiDB-lite"/>
    </source>
</evidence>